<dbReference type="OrthoDB" id="2130750at2759"/>
<comment type="caution">
    <text evidence="2">The sequence shown here is derived from an EMBL/GenBank/DDBJ whole genome shotgun (WGS) entry which is preliminary data.</text>
</comment>
<name>A0A9N9K688_9GLOM</name>
<feature type="coiled-coil region" evidence="1">
    <location>
        <begin position="8"/>
        <end position="42"/>
    </location>
</feature>
<evidence type="ECO:0000313" key="3">
    <source>
        <dbReference type="Proteomes" id="UP000789405"/>
    </source>
</evidence>
<reference evidence="2" key="1">
    <citation type="submission" date="2021-06" db="EMBL/GenBank/DDBJ databases">
        <authorList>
            <person name="Kallberg Y."/>
            <person name="Tangrot J."/>
            <person name="Rosling A."/>
        </authorList>
    </citation>
    <scope>NUCLEOTIDE SEQUENCE</scope>
    <source>
        <strain evidence="2">MA453B</strain>
    </source>
</reference>
<dbReference type="Proteomes" id="UP000789405">
    <property type="component" value="Unassembled WGS sequence"/>
</dbReference>
<feature type="non-terminal residue" evidence="2">
    <location>
        <position position="1"/>
    </location>
</feature>
<evidence type="ECO:0000313" key="2">
    <source>
        <dbReference type="EMBL" id="CAG8813279.1"/>
    </source>
</evidence>
<organism evidence="2 3">
    <name type="scientific">Dentiscutata erythropus</name>
    <dbReference type="NCBI Taxonomy" id="1348616"/>
    <lineage>
        <taxon>Eukaryota</taxon>
        <taxon>Fungi</taxon>
        <taxon>Fungi incertae sedis</taxon>
        <taxon>Mucoromycota</taxon>
        <taxon>Glomeromycotina</taxon>
        <taxon>Glomeromycetes</taxon>
        <taxon>Diversisporales</taxon>
        <taxon>Gigasporaceae</taxon>
        <taxon>Dentiscutata</taxon>
    </lineage>
</organism>
<accession>A0A9N9K688</accession>
<dbReference type="EMBL" id="CAJVPY010049904">
    <property type="protein sequence ID" value="CAG8813279.1"/>
    <property type="molecule type" value="Genomic_DNA"/>
</dbReference>
<proteinExistence type="predicted"/>
<sequence>NKEILQKSLDLLANKEELINKNNDLKNKVAKFEVKIEQQNQELLENKKIIDSQIILLKHTQDIADHYKASNFKEFDEFIYKYTFGLFDIVFSK</sequence>
<dbReference type="AlphaFoldDB" id="A0A9N9K688"/>
<gene>
    <name evidence="2" type="ORF">DERYTH_LOCUS25774</name>
</gene>
<protein>
    <submittedName>
        <fullName evidence="2">11081_t:CDS:1</fullName>
    </submittedName>
</protein>
<keyword evidence="3" id="KW-1185">Reference proteome</keyword>
<keyword evidence="1" id="KW-0175">Coiled coil</keyword>
<feature type="non-terminal residue" evidence="2">
    <location>
        <position position="93"/>
    </location>
</feature>
<evidence type="ECO:0000256" key="1">
    <source>
        <dbReference type="SAM" id="Coils"/>
    </source>
</evidence>